<comment type="caution">
    <text evidence="2">The sequence shown here is derived from an EMBL/GenBank/DDBJ whole genome shotgun (WGS) entry which is preliminary data.</text>
</comment>
<dbReference type="EMBL" id="PNRG01000025">
    <property type="protein sequence ID" value="PMR79652.1"/>
    <property type="molecule type" value="Genomic_DNA"/>
</dbReference>
<protein>
    <submittedName>
        <fullName evidence="2">Uncharacterized protein</fullName>
    </submittedName>
</protein>
<name>A0A2N7UGV3_9GAMM</name>
<sequence>MAQAQENEIIEQIELGLELYQEQDYGGAITELEFAINDLRKLVSGRIASTFPEAPEGWTASEAESESASGAGAAAMMGGGGTTLQRQYRQEGGNASLEASLMIDNPMIQAMAGILNNPAMMAAQPNTERVRIGRESAMVKWESDRARAEVTLLLDGRILMQVKGQNLESQDVAVDLLKAWDIDAVREQAAR</sequence>
<dbReference type="AlphaFoldDB" id="A0A2N7UGV3"/>
<accession>A0A2N7UGV3</accession>
<evidence type="ECO:0000313" key="2">
    <source>
        <dbReference type="EMBL" id="PMR79652.1"/>
    </source>
</evidence>
<evidence type="ECO:0000256" key="1">
    <source>
        <dbReference type="SAM" id="MobiDB-lite"/>
    </source>
</evidence>
<feature type="region of interest" description="Disordered" evidence="1">
    <location>
        <begin position="55"/>
        <end position="76"/>
    </location>
</feature>
<feature type="compositionally biased region" description="Low complexity" evidence="1">
    <location>
        <begin position="60"/>
        <end position="76"/>
    </location>
</feature>
<evidence type="ECO:0000313" key="3">
    <source>
        <dbReference type="Proteomes" id="UP000235547"/>
    </source>
</evidence>
<organism evidence="2 3">
    <name type="scientific">Halomonas urumqiensis</name>
    <dbReference type="NCBI Taxonomy" id="1684789"/>
    <lineage>
        <taxon>Bacteria</taxon>
        <taxon>Pseudomonadati</taxon>
        <taxon>Pseudomonadota</taxon>
        <taxon>Gammaproteobacteria</taxon>
        <taxon>Oceanospirillales</taxon>
        <taxon>Halomonadaceae</taxon>
        <taxon>Halomonas</taxon>
    </lineage>
</organism>
<dbReference type="Proteomes" id="UP000235547">
    <property type="component" value="Unassembled WGS sequence"/>
</dbReference>
<keyword evidence="3" id="KW-1185">Reference proteome</keyword>
<gene>
    <name evidence="2" type="ORF">C1H70_11120</name>
</gene>
<reference evidence="2 3" key="1">
    <citation type="submission" date="2018-01" db="EMBL/GenBank/DDBJ databases">
        <title>Halomonas endophytica sp. nov., isolated from storage liquid in the stems of Populus euphratica.</title>
        <authorList>
            <person name="Chen C."/>
        </authorList>
    </citation>
    <scope>NUCLEOTIDE SEQUENCE [LARGE SCALE GENOMIC DNA]</scope>
    <source>
        <strain evidence="2 3">BZ-SZ-XJ27</strain>
    </source>
</reference>
<dbReference type="RefSeq" id="WP_102588416.1">
    <property type="nucleotide sequence ID" value="NZ_BNAE01000001.1"/>
</dbReference>
<proteinExistence type="predicted"/>
<dbReference type="OrthoDB" id="5800945at2"/>